<protein>
    <submittedName>
        <fullName evidence="1">Uncharacterized protein</fullName>
    </submittedName>
</protein>
<gene>
    <name evidence="1" type="ORF">GCM10009119_35440</name>
</gene>
<name>A0ABP3YI19_9BACT</name>
<evidence type="ECO:0000313" key="2">
    <source>
        <dbReference type="Proteomes" id="UP001500469"/>
    </source>
</evidence>
<accession>A0ABP3YI19</accession>
<proteinExistence type="predicted"/>
<reference evidence="2" key="1">
    <citation type="journal article" date="2019" name="Int. J. Syst. Evol. Microbiol.">
        <title>The Global Catalogue of Microorganisms (GCM) 10K type strain sequencing project: providing services to taxonomists for standard genome sequencing and annotation.</title>
        <authorList>
            <consortium name="The Broad Institute Genomics Platform"/>
            <consortium name="The Broad Institute Genome Sequencing Center for Infectious Disease"/>
            <person name="Wu L."/>
            <person name="Ma J."/>
        </authorList>
    </citation>
    <scope>NUCLEOTIDE SEQUENCE [LARGE SCALE GENOMIC DNA]</scope>
    <source>
        <strain evidence="2">JCM 16112</strain>
    </source>
</reference>
<dbReference type="Proteomes" id="UP001500469">
    <property type="component" value="Unassembled WGS sequence"/>
</dbReference>
<keyword evidence="2" id="KW-1185">Reference proteome</keyword>
<organism evidence="1 2">
    <name type="scientific">Algoriphagus jejuensis</name>
    <dbReference type="NCBI Taxonomy" id="419934"/>
    <lineage>
        <taxon>Bacteria</taxon>
        <taxon>Pseudomonadati</taxon>
        <taxon>Bacteroidota</taxon>
        <taxon>Cytophagia</taxon>
        <taxon>Cytophagales</taxon>
        <taxon>Cyclobacteriaceae</taxon>
        <taxon>Algoriphagus</taxon>
    </lineage>
</organism>
<evidence type="ECO:0000313" key="1">
    <source>
        <dbReference type="EMBL" id="GAA0880574.1"/>
    </source>
</evidence>
<dbReference type="RefSeq" id="WP_343854010.1">
    <property type="nucleotide sequence ID" value="NZ_BAAAFI010000045.1"/>
</dbReference>
<sequence>MFTENFFTKLLDLEDGWIVESVDSNLTKEEIYIQVACVLDQLEDAVTGELCKIYDYAPERSWRHLDTMQYKTYIKVGYLVSRRQTERSRPSSPIGLLAMSATRSCLSMRQSIC</sequence>
<comment type="caution">
    <text evidence="1">The sequence shown here is derived from an EMBL/GenBank/DDBJ whole genome shotgun (WGS) entry which is preliminary data.</text>
</comment>
<dbReference type="EMBL" id="BAAAFI010000045">
    <property type="protein sequence ID" value="GAA0880574.1"/>
    <property type="molecule type" value="Genomic_DNA"/>
</dbReference>